<organism evidence="5 6">
    <name type="scientific">Curtobacterium flaccumfaciens pv. flaccumfaciens</name>
    <dbReference type="NCBI Taxonomy" id="138532"/>
    <lineage>
        <taxon>Bacteria</taxon>
        <taxon>Bacillati</taxon>
        <taxon>Actinomycetota</taxon>
        <taxon>Actinomycetes</taxon>
        <taxon>Micrococcales</taxon>
        <taxon>Microbacteriaceae</taxon>
        <taxon>Curtobacterium</taxon>
    </lineage>
</organism>
<dbReference type="EMBL" id="JAHEWX010000007">
    <property type="protein sequence ID" value="MBT1541592.1"/>
    <property type="molecule type" value="Genomic_DNA"/>
</dbReference>
<dbReference type="GO" id="GO:0003677">
    <property type="term" value="F:DNA binding"/>
    <property type="evidence" value="ECO:0007669"/>
    <property type="project" value="UniProtKB-KW"/>
</dbReference>
<gene>
    <name evidence="5" type="ORF">KK103_07470</name>
</gene>
<dbReference type="InterPro" id="IPR036388">
    <property type="entry name" value="WH-like_DNA-bd_sf"/>
</dbReference>
<dbReference type="PANTHER" id="PTHR33164">
    <property type="entry name" value="TRANSCRIPTIONAL REGULATOR, MARR FAMILY"/>
    <property type="match status" value="1"/>
</dbReference>
<dbReference type="Gene3D" id="1.10.10.10">
    <property type="entry name" value="Winged helix-like DNA-binding domain superfamily/Winged helix DNA-binding domain"/>
    <property type="match status" value="1"/>
</dbReference>
<dbReference type="Pfam" id="PF01047">
    <property type="entry name" value="MarR"/>
    <property type="match status" value="1"/>
</dbReference>
<evidence type="ECO:0000313" key="6">
    <source>
        <dbReference type="Proteomes" id="UP000709437"/>
    </source>
</evidence>
<dbReference type="InterPro" id="IPR039422">
    <property type="entry name" value="MarR/SlyA-like"/>
</dbReference>
<dbReference type="PROSITE" id="PS01117">
    <property type="entry name" value="HTH_MARR_1"/>
    <property type="match status" value="1"/>
</dbReference>
<reference evidence="5" key="1">
    <citation type="submission" date="2021-05" db="EMBL/GenBank/DDBJ databases">
        <title>Whole genome sequence of Curtobacterium flaccumfaciens pv. flaccumfaciens strain CFBP 3417.</title>
        <authorList>
            <person name="Osdaghi E."/>
            <person name="Taghouti G."/>
            <person name="Portier P."/>
            <person name="Fazliarab A."/>
            <person name="Taghavi S.M."/>
            <person name="Briand M."/>
            <person name="Le-Saux M."/>
            <person name="Jacques M.-A."/>
        </authorList>
    </citation>
    <scope>NUCLEOTIDE SEQUENCE</scope>
    <source>
        <strain evidence="5">CFBP 3417</strain>
    </source>
</reference>
<keyword evidence="1" id="KW-0805">Transcription regulation</keyword>
<sequence>MSTDLAPLPGIDAPDDRAGRAARLREYFAALVRHETDVWNAVEKRMRGEGVLSLARLEVLRIVQAAPSGARVQDVATGVGTSIAAASRLLDRLAADGFLERSTDPDDRRSVRSVLSPQGRDAFALADERFDQALDAVLSDADAAAIADGIAALERLQSTLEARR</sequence>
<dbReference type="SMART" id="SM00347">
    <property type="entry name" value="HTH_MARR"/>
    <property type="match status" value="1"/>
</dbReference>
<keyword evidence="2" id="KW-0238">DNA-binding</keyword>
<dbReference type="PANTHER" id="PTHR33164:SF43">
    <property type="entry name" value="HTH-TYPE TRANSCRIPTIONAL REPRESSOR YETL"/>
    <property type="match status" value="1"/>
</dbReference>
<dbReference type="InterPro" id="IPR000835">
    <property type="entry name" value="HTH_MarR-typ"/>
</dbReference>
<protein>
    <submittedName>
        <fullName evidence="5">MarR family transcriptional regulator</fullName>
    </submittedName>
</protein>
<evidence type="ECO:0000256" key="3">
    <source>
        <dbReference type="ARBA" id="ARBA00023163"/>
    </source>
</evidence>
<evidence type="ECO:0000256" key="1">
    <source>
        <dbReference type="ARBA" id="ARBA00023015"/>
    </source>
</evidence>
<dbReference type="Proteomes" id="UP000709437">
    <property type="component" value="Unassembled WGS sequence"/>
</dbReference>
<dbReference type="AlphaFoldDB" id="A0A9Q2W1K3"/>
<accession>A0A9Q2W1K3</accession>
<dbReference type="GO" id="GO:0003700">
    <property type="term" value="F:DNA-binding transcription factor activity"/>
    <property type="evidence" value="ECO:0007669"/>
    <property type="project" value="InterPro"/>
</dbReference>
<proteinExistence type="predicted"/>
<dbReference type="GeneID" id="99622967"/>
<dbReference type="InterPro" id="IPR023187">
    <property type="entry name" value="Tscrpt_reg_MarR-type_CS"/>
</dbReference>
<dbReference type="InterPro" id="IPR036390">
    <property type="entry name" value="WH_DNA-bd_sf"/>
</dbReference>
<comment type="caution">
    <text evidence="5">The sequence shown here is derived from an EMBL/GenBank/DDBJ whole genome shotgun (WGS) entry which is preliminary data.</text>
</comment>
<dbReference type="SUPFAM" id="SSF46785">
    <property type="entry name" value="Winged helix' DNA-binding domain"/>
    <property type="match status" value="1"/>
</dbReference>
<keyword evidence="3" id="KW-0804">Transcription</keyword>
<evidence type="ECO:0000256" key="2">
    <source>
        <dbReference type="ARBA" id="ARBA00023125"/>
    </source>
</evidence>
<feature type="domain" description="HTH marR-type" evidence="4">
    <location>
        <begin position="21"/>
        <end position="158"/>
    </location>
</feature>
<dbReference type="GO" id="GO:0006950">
    <property type="term" value="P:response to stress"/>
    <property type="evidence" value="ECO:0007669"/>
    <property type="project" value="TreeGrafter"/>
</dbReference>
<dbReference type="RefSeq" id="WP_042536897.1">
    <property type="nucleotide sequence ID" value="NZ_JAHEWX010000007.1"/>
</dbReference>
<name>A0A9Q2W1K3_9MICO</name>
<evidence type="ECO:0000259" key="4">
    <source>
        <dbReference type="PROSITE" id="PS50995"/>
    </source>
</evidence>
<evidence type="ECO:0000313" key="5">
    <source>
        <dbReference type="EMBL" id="MBT1541592.1"/>
    </source>
</evidence>
<dbReference type="PROSITE" id="PS50995">
    <property type="entry name" value="HTH_MARR_2"/>
    <property type="match status" value="1"/>
</dbReference>